<reference evidence="2" key="1">
    <citation type="journal article" date="2014" name="Front. Microbiol.">
        <title>High frequency of phylogenetically diverse reductive dehalogenase-homologous genes in deep subseafloor sedimentary metagenomes.</title>
        <authorList>
            <person name="Kawai M."/>
            <person name="Futagami T."/>
            <person name="Toyoda A."/>
            <person name="Takaki Y."/>
            <person name="Nishi S."/>
            <person name="Hori S."/>
            <person name="Arai W."/>
            <person name="Tsubouchi T."/>
            <person name="Morono Y."/>
            <person name="Uchiyama I."/>
            <person name="Ito T."/>
            <person name="Fujiyama A."/>
            <person name="Inagaki F."/>
            <person name="Takami H."/>
        </authorList>
    </citation>
    <scope>NUCLEOTIDE SEQUENCE</scope>
    <source>
        <strain evidence="2">Expedition CK06-06</strain>
    </source>
</reference>
<evidence type="ECO:0000256" key="1">
    <source>
        <dbReference type="SAM" id="MobiDB-lite"/>
    </source>
</evidence>
<feature type="region of interest" description="Disordered" evidence="1">
    <location>
        <begin position="1"/>
        <end position="24"/>
    </location>
</feature>
<evidence type="ECO:0000313" key="2">
    <source>
        <dbReference type="EMBL" id="GAH02721.1"/>
    </source>
</evidence>
<name>X1C3Q6_9ZZZZ</name>
<dbReference type="AlphaFoldDB" id="X1C3Q6"/>
<sequence length="84" mass="9030">MALLSQLQDKHTSETNSVEKGNLPTMEYFSENASNLSLKGAGGPGELRAKSFGLREKRQLLGIHNPQPTTRNSKHTAAIAAVLA</sequence>
<gene>
    <name evidence="2" type="ORF">S01H4_37773</name>
</gene>
<proteinExistence type="predicted"/>
<comment type="caution">
    <text evidence="2">The sequence shown here is derived from an EMBL/GenBank/DDBJ whole genome shotgun (WGS) entry which is preliminary data.</text>
</comment>
<protein>
    <submittedName>
        <fullName evidence="2">Uncharacterized protein</fullName>
    </submittedName>
</protein>
<organism evidence="2">
    <name type="scientific">marine sediment metagenome</name>
    <dbReference type="NCBI Taxonomy" id="412755"/>
    <lineage>
        <taxon>unclassified sequences</taxon>
        <taxon>metagenomes</taxon>
        <taxon>ecological metagenomes</taxon>
    </lineage>
</organism>
<accession>X1C3Q6</accession>
<dbReference type="EMBL" id="BART01020313">
    <property type="protein sequence ID" value="GAH02721.1"/>
    <property type="molecule type" value="Genomic_DNA"/>
</dbReference>